<reference evidence="1 2" key="1">
    <citation type="submission" date="2019-02" db="EMBL/GenBank/DDBJ databases">
        <title>Deep-cultivation of Planctomycetes and their phenomic and genomic characterization uncovers novel biology.</title>
        <authorList>
            <person name="Wiegand S."/>
            <person name="Jogler M."/>
            <person name="Boedeker C."/>
            <person name="Pinto D."/>
            <person name="Vollmers J."/>
            <person name="Rivas-Marin E."/>
            <person name="Kohn T."/>
            <person name="Peeters S.H."/>
            <person name="Heuer A."/>
            <person name="Rast P."/>
            <person name="Oberbeckmann S."/>
            <person name="Bunk B."/>
            <person name="Jeske O."/>
            <person name="Meyerdierks A."/>
            <person name="Storesund J.E."/>
            <person name="Kallscheuer N."/>
            <person name="Luecker S."/>
            <person name="Lage O.M."/>
            <person name="Pohl T."/>
            <person name="Merkel B.J."/>
            <person name="Hornburger P."/>
            <person name="Mueller R.-W."/>
            <person name="Bruemmer F."/>
            <person name="Labrenz M."/>
            <person name="Spormann A.M."/>
            <person name="Op den Camp H."/>
            <person name="Overmann J."/>
            <person name="Amann R."/>
            <person name="Jetten M.S.M."/>
            <person name="Mascher T."/>
            <person name="Medema M.H."/>
            <person name="Devos D.P."/>
            <person name="Kaster A.-K."/>
            <person name="Ovreas L."/>
            <person name="Rohde M."/>
            <person name="Galperin M.Y."/>
            <person name="Jogler C."/>
        </authorList>
    </citation>
    <scope>NUCLEOTIDE SEQUENCE [LARGE SCALE GENOMIC DNA]</scope>
    <source>
        <strain evidence="1 2">Spb1</strain>
    </source>
</reference>
<protein>
    <submittedName>
        <fullName evidence="1">Uncharacterized protein</fullName>
    </submittedName>
</protein>
<gene>
    <name evidence="1" type="ORF">Spb1_08130</name>
</gene>
<evidence type="ECO:0000313" key="2">
    <source>
        <dbReference type="Proteomes" id="UP000315349"/>
    </source>
</evidence>
<name>A0A518GK32_9PLAN</name>
<sequence>MWGPKIFDLSFVSKTFSRCSQSEDIVALVWSPIRTLTLKMRQTISLILAAAAYPCLIPLEEQ</sequence>
<keyword evidence="2" id="KW-1185">Reference proteome</keyword>
<proteinExistence type="predicted"/>
<dbReference type="EMBL" id="CP036299">
    <property type="protein sequence ID" value="QDV28946.1"/>
    <property type="molecule type" value="Genomic_DNA"/>
</dbReference>
<evidence type="ECO:0000313" key="1">
    <source>
        <dbReference type="EMBL" id="QDV28946.1"/>
    </source>
</evidence>
<dbReference type="Proteomes" id="UP000315349">
    <property type="component" value="Chromosome"/>
</dbReference>
<dbReference type="AlphaFoldDB" id="A0A518GK32"/>
<dbReference type="KEGG" id="peh:Spb1_08130"/>
<accession>A0A518GK32</accession>
<organism evidence="1 2">
    <name type="scientific">Planctopirus ephydatiae</name>
    <dbReference type="NCBI Taxonomy" id="2528019"/>
    <lineage>
        <taxon>Bacteria</taxon>
        <taxon>Pseudomonadati</taxon>
        <taxon>Planctomycetota</taxon>
        <taxon>Planctomycetia</taxon>
        <taxon>Planctomycetales</taxon>
        <taxon>Planctomycetaceae</taxon>
        <taxon>Planctopirus</taxon>
    </lineage>
</organism>